<evidence type="ECO:0000256" key="1">
    <source>
        <dbReference type="ARBA" id="ARBA00000707"/>
    </source>
</evidence>
<evidence type="ECO:0000313" key="5">
    <source>
        <dbReference type="EMBL" id="CAF1427568.1"/>
    </source>
</evidence>
<dbReference type="GO" id="GO:0004843">
    <property type="term" value="F:cysteine-type deubiquitinase activity"/>
    <property type="evidence" value="ECO:0007669"/>
    <property type="project" value="UniProtKB-EC"/>
</dbReference>
<sequence length="469" mass="53999">MGCAPSTNDHNNVSHPSNTDTPTRMNPRLFMSSGENDSKQYSKNFYQNVASFNQNGLITLEQACKGLQVNGLQQLVQKAKKNATHPKQGLTQDEHAAIFLYTQDSPFYQQLNESLRQNDERALTAWYGYLQLFLNALHKLPMYHGTVWRGIPHNLKMQYKKDDERVWWGFNLFEKKEKLDGQIYCDSCEQIAGGYQKTSLGSLSPIIIVQLKRFPFDGTHRKVMTTVDYPLNDFDFYRSNQRKSEDLYDLLAMSMHAGSLASGHYTACVRHIGTNEWYYVNDNHYERITDLQIIYSNPKAVSLIMGCAPSTNDHNNVSHPSNTDTPTRMNPRLFMSSGENDSKQYSKNFYQNVASFNQNGVITLEQACKGLQVNGLQQLIQKAKKNATHPKQGLTQDEHAAIFLYTQDSPFYQQLNESLRQNNERALTAWYGYLQLFLNALHKLPMYHGTVWRGIPHNLKMQYKKDDER</sequence>
<evidence type="ECO:0000259" key="4">
    <source>
        <dbReference type="PROSITE" id="PS50235"/>
    </source>
</evidence>
<evidence type="ECO:0000256" key="2">
    <source>
        <dbReference type="ARBA" id="ARBA00012759"/>
    </source>
</evidence>
<comment type="caution">
    <text evidence="5">The sequence shown here is derived from an EMBL/GenBank/DDBJ whole genome shotgun (WGS) entry which is preliminary data.</text>
</comment>
<feature type="domain" description="USP" evidence="4">
    <location>
        <begin position="1"/>
        <end position="306"/>
    </location>
</feature>
<dbReference type="InterPro" id="IPR028889">
    <property type="entry name" value="USP"/>
</dbReference>
<feature type="compositionally biased region" description="Polar residues" evidence="3">
    <location>
        <begin position="1"/>
        <end position="24"/>
    </location>
</feature>
<dbReference type="PROSITE" id="PS51996">
    <property type="entry name" value="TR_MART"/>
    <property type="match status" value="1"/>
</dbReference>
<dbReference type="Gene3D" id="3.90.70.10">
    <property type="entry name" value="Cysteine proteinases"/>
    <property type="match status" value="1"/>
</dbReference>
<dbReference type="SUPFAM" id="SSF54001">
    <property type="entry name" value="Cysteine proteinases"/>
    <property type="match status" value="1"/>
</dbReference>
<evidence type="ECO:0000256" key="3">
    <source>
        <dbReference type="SAM" id="MobiDB-lite"/>
    </source>
</evidence>
<dbReference type="InterPro" id="IPR018200">
    <property type="entry name" value="USP_CS"/>
</dbReference>
<dbReference type="GO" id="GO:0016579">
    <property type="term" value="P:protein deubiquitination"/>
    <property type="evidence" value="ECO:0007669"/>
    <property type="project" value="InterPro"/>
</dbReference>
<comment type="catalytic activity">
    <reaction evidence="1">
        <text>Thiol-dependent hydrolysis of ester, thioester, amide, peptide and isopeptide bonds formed by the C-terminal Gly of ubiquitin (a 76-residue protein attached to proteins as an intracellular targeting signal).</text>
        <dbReference type="EC" id="3.4.19.12"/>
    </reaction>
</comment>
<accession>A0A815NC15</accession>
<dbReference type="EMBL" id="CAJNOJ010000386">
    <property type="protein sequence ID" value="CAF1427568.1"/>
    <property type="molecule type" value="Genomic_DNA"/>
</dbReference>
<dbReference type="PROSITE" id="PS50235">
    <property type="entry name" value="USP_3"/>
    <property type="match status" value="1"/>
</dbReference>
<dbReference type="InterPro" id="IPR001394">
    <property type="entry name" value="Peptidase_C19_UCH"/>
</dbReference>
<dbReference type="PROSITE" id="PS00973">
    <property type="entry name" value="USP_2"/>
    <property type="match status" value="1"/>
</dbReference>
<dbReference type="Proteomes" id="UP000663852">
    <property type="component" value="Unassembled WGS sequence"/>
</dbReference>
<evidence type="ECO:0000313" key="6">
    <source>
        <dbReference type="Proteomes" id="UP000663852"/>
    </source>
</evidence>
<dbReference type="Pfam" id="PF00443">
    <property type="entry name" value="UCH"/>
    <property type="match status" value="1"/>
</dbReference>
<organism evidence="5 6">
    <name type="scientific">Adineta ricciae</name>
    <name type="common">Rotifer</name>
    <dbReference type="NCBI Taxonomy" id="249248"/>
    <lineage>
        <taxon>Eukaryota</taxon>
        <taxon>Metazoa</taxon>
        <taxon>Spiralia</taxon>
        <taxon>Gnathifera</taxon>
        <taxon>Rotifera</taxon>
        <taxon>Eurotatoria</taxon>
        <taxon>Bdelloidea</taxon>
        <taxon>Adinetida</taxon>
        <taxon>Adinetidae</taxon>
        <taxon>Adineta</taxon>
    </lineage>
</organism>
<dbReference type="InterPro" id="IPR050185">
    <property type="entry name" value="Ub_carboxyl-term_hydrolase"/>
</dbReference>
<dbReference type="EC" id="3.4.19.12" evidence="2"/>
<gene>
    <name evidence="5" type="ORF">EDS130_LOCUS37968</name>
</gene>
<dbReference type="InterPro" id="IPR038765">
    <property type="entry name" value="Papain-like_cys_pep_sf"/>
</dbReference>
<feature type="non-terminal residue" evidence="5">
    <location>
        <position position="1"/>
    </location>
</feature>
<reference evidence="5" key="1">
    <citation type="submission" date="2021-02" db="EMBL/GenBank/DDBJ databases">
        <authorList>
            <person name="Nowell W R."/>
        </authorList>
    </citation>
    <scope>NUCLEOTIDE SEQUENCE</scope>
</reference>
<dbReference type="Gene3D" id="3.90.176.10">
    <property type="entry name" value="Toxin ADP-ribosyltransferase, Chain A, domain 1"/>
    <property type="match status" value="1"/>
</dbReference>
<dbReference type="PANTHER" id="PTHR21646">
    <property type="entry name" value="UBIQUITIN CARBOXYL-TERMINAL HYDROLASE"/>
    <property type="match status" value="1"/>
</dbReference>
<dbReference type="OrthoDB" id="423533at2759"/>
<name>A0A815NC15_ADIRI</name>
<feature type="region of interest" description="Disordered" evidence="3">
    <location>
        <begin position="1"/>
        <end position="36"/>
    </location>
</feature>
<dbReference type="SUPFAM" id="SSF56399">
    <property type="entry name" value="ADP-ribosylation"/>
    <property type="match status" value="1"/>
</dbReference>
<dbReference type="AlphaFoldDB" id="A0A815NC15"/>
<protein>
    <recommendedName>
        <fullName evidence="2">ubiquitinyl hydrolase 1</fullName>
        <ecNumber evidence="2">3.4.19.12</ecNumber>
    </recommendedName>
</protein>
<proteinExistence type="predicted"/>